<dbReference type="Pfam" id="PF05685">
    <property type="entry name" value="Uma2"/>
    <property type="match status" value="1"/>
</dbReference>
<evidence type="ECO:0000313" key="4">
    <source>
        <dbReference type="Proteomes" id="UP000017396"/>
    </source>
</evidence>
<dbReference type="Gene3D" id="3.90.1570.10">
    <property type="entry name" value="tt1808, chain A"/>
    <property type="match status" value="1"/>
</dbReference>
<dbReference type="Proteomes" id="UP000017396">
    <property type="component" value="Chromosome"/>
</dbReference>
<dbReference type="InterPro" id="IPR012296">
    <property type="entry name" value="Nuclease_put_TT1808"/>
</dbReference>
<feature type="domain" description="Putative restriction endonuclease" evidence="2">
    <location>
        <begin position="36"/>
        <end position="149"/>
    </location>
</feature>
<evidence type="ECO:0000259" key="2">
    <source>
        <dbReference type="Pfam" id="PF05685"/>
    </source>
</evidence>
<proteinExistence type="predicted"/>
<dbReference type="PANTHER" id="PTHR33352:SF2">
    <property type="entry name" value="SLL0995 PROTEIN"/>
    <property type="match status" value="1"/>
</dbReference>
<keyword evidence="4" id="KW-1185">Reference proteome</keyword>
<evidence type="ECO:0000256" key="1">
    <source>
        <dbReference type="SAM" id="Coils"/>
    </source>
</evidence>
<dbReference type="OrthoDB" id="483276at2"/>
<name>U5QEG4_GLOK1</name>
<keyword evidence="1" id="KW-0175">Coiled coil</keyword>
<dbReference type="AlphaFoldDB" id="U5QEG4"/>
<reference evidence="3 4" key="1">
    <citation type="journal article" date="2013" name="PLoS ONE">
        <title>Cultivation and Complete Genome Sequencing of Gloeobacter kilaueensis sp. nov., from a Lava Cave in Kilauea Caldera, Hawai'i.</title>
        <authorList>
            <person name="Saw J.H."/>
            <person name="Schatz M."/>
            <person name="Brown M.V."/>
            <person name="Kunkel D.D."/>
            <person name="Foster J.S."/>
            <person name="Shick H."/>
            <person name="Christensen S."/>
            <person name="Hou S."/>
            <person name="Wan X."/>
            <person name="Donachie S.P."/>
        </authorList>
    </citation>
    <scope>NUCLEOTIDE SEQUENCE [LARGE SCALE GENOMIC DNA]</scope>
    <source>
        <strain evidence="4">JS</strain>
    </source>
</reference>
<protein>
    <recommendedName>
        <fullName evidence="2">Putative restriction endonuclease domain-containing protein</fullName>
    </recommendedName>
</protein>
<feature type="coiled-coil region" evidence="1">
    <location>
        <begin position="177"/>
        <end position="214"/>
    </location>
</feature>
<evidence type="ECO:0000313" key="3">
    <source>
        <dbReference type="EMBL" id="AGY57273.1"/>
    </source>
</evidence>
<dbReference type="InterPro" id="IPR011335">
    <property type="entry name" value="Restrct_endonuc-II-like"/>
</dbReference>
<dbReference type="CDD" id="cd06260">
    <property type="entry name" value="DUF820-like"/>
    <property type="match status" value="1"/>
</dbReference>
<gene>
    <name evidence="3" type="ORF">GKIL_1027</name>
</gene>
<dbReference type="eggNOG" id="COG4636">
    <property type="taxonomic scope" value="Bacteria"/>
</dbReference>
<dbReference type="PATRIC" id="fig|1183438.3.peg.1020"/>
<sequence length="216" mass="24949">MVLYTQAVHYPDSDGMPMSDNTKQFRLIVYIKEGLEWLLAADPNVFVAGDLLWYPIEGDNKTRIGPDVLVAFGRPKGDRGSYRQWEEGGIAPQVVFEVLSPGNRVAEITRKFAFYQRYGIEEYYVYDPDEGTLNGYLRRGENLEAVEMMGWVSPRLGVRFELSGEELQLWRPDGARFESYSEIAARAEQERERAERERERADRLAERLRQLGLDAE</sequence>
<dbReference type="SUPFAM" id="SSF52980">
    <property type="entry name" value="Restriction endonuclease-like"/>
    <property type="match status" value="1"/>
</dbReference>
<organism evidence="3 4">
    <name type="scientific">Gloeobacter kilaueensis (strain ATCC BAA-2537 / CCAP 1431/1 / ULC 316 / JS1)</name>
    <dbReference type="NCBI Taxonomy" id="1183438"/>
    <lineage>
        <taxon>Bacteria</taxon>
        <taxon>Bacillati</taxon>
        <taxon>Cyanobacteriota</taxon>
        <taxon>Cyanophyceae</taxon>
        <taxon>Gloeobacterales</taxon>
        <taxon>Gloeobacteraceae</taxon>
        <taxon>Gloeobacter</taxon>
    </lineage>
</organism>
<dbReference type="EMBL" id="CP003587">
    <property type="protein sequence ID" value="AGY57273.1"/>
    <property type="molecule type" value="Genomic_DNA"/>
</dbReference>
<accession>U5QEG4</accession>
<dbReference type="KEGG" id="glj:GKIL_1027"/>
<dbReference type="STRING" id="1183438.GKIL_1027"/>
<dbReference type="InterPro" id="IPR008538">
    <property type="entry name" value="Uma2"/>
</dbReference>
<dbReference type="HOGENOM" id="CLU_075279_0_0_3"/>
<dbReference type="PANTHER" id="PTHR33352">
    <property type="entry name" value="SLR1095 PROTEIN"/>
    <property type="match status" value="1"/>
</dbReference>